<keyword evidence="1" id="KW-0175">Coiled coil</keyword>
<keyword evidence="2" id="KW-0812">Transmembrane</keyword>
<dbReference type="Proteomes" id="UP000027581">
    <property type="component" value="Unassembled WGS sequence"/>
</dbReference>
<dbReference type="NCBIfam" id="TIGR01477">
    <property type="entry name" value="RIFIN"/>
    <property type="match status" value="1"/>
</dbReference>
<feature type="signal peptide" evidence="3">
    <location>
        <begin position="1"/>
        <end position="21"/>
    </location>
</feature>
<sequence>MKLIYLKILLFFILLNILVTSYHVNTNRKTYITTHHTQTTTSRVLSEKDIQSSIHDKDMDMKSVKENFHRQTSQRFEEYEEHMKEKRQKRKEERDKNIQKIIEEDKREKSLSEKIERGCLRCGCGLGGGVLPVWGLVSGIWYATLSQHATKLAIQKGIEAGIKEGLAQVLKIAHPSVSGQTFTTPTIEELAKMTIGISSDDVTLYGIIKYISNNIKVLGEAKEHELFYHTVKTMALQTSTKFNSGHELQAAAVTEAFEKYKAAEFAAKTGLLSNIIIASVVTILVIVLVMIIIYLVLRYRRKKKMKKKAQYTKLLNQ</sequence>
<keyword evidence="6" id="KW-1185">Reference proteome</keyword>
<evidence type="ECO:0000256" key="2">
    <source>
        <dbReference type="SAM" id="Phobius"/>
    </source>
</evidence>
<evidence type="ECO:0000313" key="4">
    <source>
        <dbReference type="EMBL" id="CDO61842.1"/>
    </source>
</evidence>
<evidence type="ECO:0000313" key="7">
    <source>
        <dbReference type="Proteomes" id="UP000240500"/>
    </source>
</evidence>
<reference evidence="4" key="1">
    <citation type="submission" date="2014-01" db="EMBL/GenBank/DDBJ databases">
        <authorList>
            <person name="Aslett M."/>
        </authorList>
    </citation>
    <scope>NUCLEOTIDE SEQUENCE</scope>
    <source>
        <strain evidence="4">CDC</strain>
    </source>
</reference>
<evidence type="ECO:0000256" key="3">
    <source>
        <dbReference type="SAM" id="SignalP"/>
    </source>
</evidence>
<organism evidence="4 6">
    <name type="scientific">Plasmodium reichenowi</name>
    <dbReference type="NCBI Taxonomy" id="5854"/>
    <lineage>
        <taxon>Eukaryota</taxon>
        <taxon>Sar</taxon>
        <taxon>Alveolata</taxon>
        <taxon>Apicomplexa</taxon>
        <taxon>Aconoidasida</taxon>
        <taxon>Haemosporida</taxon>
        <taxon>Plasmodiidae</taxon>
        <taxon>Plasmodium</taxon>
        <taxon>Plasmodium (Laverania)</taxon>
    </lineage>
</organism>
<proteinExistence type="predicted"/>
<protein>
    <submittedName>
        <fullName evidence="4 5">Rifin</fullName>
    </submittedName>
</protein>
<dbReference type="VEuPathDB" id="PlasmoDB:PRG01_0904000"/>
<reference evidence="4" key="2">
    <citation type="submission" date="2014-05" db="EMBL/GenBank/DDBJ databases">
        <title>The genome sequences of chimpanzee malaria parasites reveal the path to human adaptation.</title>
        <authorList>
            <person name="Otto T.D."/>
            <person name="Rayner J.C."/>
            <person name="Boehme U."/>
            <person name="Pain A."/>
            <person name="Spottiswoode N."/>
            <person name="Sanders M."/>
            <person name="Quail M."/>
            <person name="Ollomo B."/>
            <person name="Renaud F."/>
            <person name="Thomas A.W."/>
            <person name="Prugnolle F."/>
            <person name="Conway D.J."/>
            <person name="Newbold C."/>
            <person name="Berriman M."/>
        </authorList>
    </citation>
    <scope>NUCLEOTIDE SEQUENCE [LARGE SCALE GENOMIC DNA]</scope>
    <source>
        <strain evidence="4">CDC</strain>
    </source>
</reference>
<feature type="coiled-coil region" evidence="1">
    <location>
        <begin position="69"/>
        <end position="96"/>
    </location>
</feature>
<reference evidence="5 7" key="3">
    <citation type="submission" date="2016-09" db="EMBL/GenBank/DDBJ databases">
        <authorList>
            <consortium name="Pathogen Informatics"/>
        </authorList>
    </citation>
    <scope>NUCLEOTIDE SEQUENCE [LARGE SCALE GENOMIC DNA]</scope>
</reference>
<evidence type="ECO:0000313" key="6">
    <source>
        <dbReference type="Proteomes" id="UP000027581"/>
    </source>
</evidence>
<feature type="chain" id="PRO_5015026651" evidence="3">
    <location>
        <begin position="22"/>
        <end position="317"/>
    </location>
</feature>
<keyword evidence="2" id="KW-1133">Transmembrane helix</keyword>
<gene>
    <name evidence="4" type="primary">RIF</name>
    <name evidence="4" type="ORF">PRCDC_0047600</name>
    <name evidence="5" type="ORF">PRG01_0904000</name>
</gene>
<dbReference type="VEuPathDB" id="PlasmoDB:PRCDC_0047600"/>
<keyword evidence="2" id="KW-0472">Membrane</keyword>
<name>A0A060RMA6_PLARE</name>
<dbReference type="EMBL" id="HG810527">
    <property type="protein sequence ID" value="CDO61842.1"/>
    <property type="molecule type" value="Genomic_DNA"/>
</dbReference>
<feature type="transmembrane region" description="Helical" evidence="2">
    <location>
        <begin position="275"/>
        <end position="297"/>
    </location>
</feature>
<dbReference type="Proteomes" id="UP000240500">
    <property type="component" value="Chromosome 9"/>
</dbReference>
<dbReference type="Pfam" id="PF02009">
    <property type="entry name" value="RIFIN"/>
    <property type="match status" value="1"/>
</dbReference>
<evidence type="ECO:0000313" key="5">
    <source>
        <dbReference type="EMBL" id="SOV78693.1"/>
    </source>
</evidence>
<keyword evidence="3" id="KW-0732">Signal</keyword>
<dbReference type="EMBL" id="LT969572">
    <property type="protein sequence ID" value="SOV78693.1"/>
    <property type="molecule type" value="Genomic_DNA"/>
</dbReference>
<accession>A0A060RMA6</accession>
<dbReference type="InterPro" id="IPR006373">
    <property type="entry name" value="VSA_Rifin"/>
</dbReference>
<dbReference type="AlphaFoldDB" id="A0A060RMA6"/>
<evidence type="ECO:0000256" key="1">
    <source>
        <dbReference type="SAM" id="Coils"/>
    </source>
</evidence>